<keyword evidence="1" id="KW-0472">Membrane</keyword>
<keyword evidence="1" id="KW-1133">Transmembrane helix</keyword>
<evidence type="ECO:0008006" key="5">
    <source>
        <dbReference type="Google" id="ProtNLM"/>
    </source>
</evidence>
<reference evidence="3 4" key="1">
    <citation type="submission" date="2016-06" db="EMBL/GenBank/DDBJ databases">
        <authorList>
            <consortium name="Pathogen Informatics"/>
        </authorList>
    </citation>
    <scope>NUCLEOTIDE SEQUENCE [LARGE SCALE GENOMIC DNA]</scope>
</reference>
<keyword evidence="1" id="KW-0812">Transmembrane</keyword>
<evidence type="ECO:0000256" key="1">
    <source>
        <dbReference type="SAM" id="Phobius"/>
    </source>
</evidence>
<sequence>MLIFLTKAIIFSILICTMKHFDEENNNIKSRGNECNRNNALNIRFSRLLNGETKIPGNQQYQTIKKGIYSMLYESDDTFRERLKALEHDDEFKKRFNNLVQCDFSEQEFNDLRNHKNFQKKKGASKDENDVKKKGYTLKNYDDIEKYENANFLKSVDSSIKSDLFQIGLNNNYYFFKIRNKVKYIFRYMKEHKVYSAFVILITVIASYLVLSLFIMICKAYISMNAASAILMP</sequence>
<feature type="signal peptide" evidence="2">
    <location>
        <begin position="1"/>
        <end position="20"/>
    </location>
</feature>
<feature type="transmembrane region" description="Helical" evidence="1">
    <location>
        <begin position="194"/>
        <end position="222"/>
    </location>
</feature>
<dbReference type="AlphaFoldDB" id="A0A1D3TDG0"/>
<protein>
    <recommendedName>
        <fullName evidence="5">Pv-fam-d protein</fullName>
    </recommendedName>
</protein>
<dbReference type="EMBL" id="LT594634">
    <property type="protein sequence ID" value="SCP02933.1"/>
    <property type="molecule type" value="Genomic_DNA"/>
</dbReference>
<keyword evidence="2" id="KW-0732">Signal</keyword>
<organism evidence="3 4">
    <name type="scientific">Plasmodium malariae</name>
    <dbReference type="NCBI Taxonomy" id="5858"/>
    <lineage>
        <taxon>Eukaryota</taxon>
        <taxon>Sar</taxon>
        <taxon>Alveolata</taxon>
        <taxon>Apicomplexa</taxon>
        <taxon>Aconoidasida</taxon>
        <taxon>Haemosporida</taxon>
        <taxon>Plasmodiidae</taxon>
        <taxon>Plasmodium</taxon>
        <taxon>Plasmodium (Plasmodium)</taxon>
    </lineage>
</organism>
<gene>
    <name evidence="3" type="primary">PmUG01_13057900</name>
    <name evidence="3" type="ORF">PMUG01_13057900</name>
</gene>
<dbReference type="RefSeq" id="XP_028863957.1">
    <property type="nucleotide sequence ID" value="XM_029007583.1"/>
</dbReference>
<dbReference type="GeneID" id="39871298"/>
<evidence type="ECO:0000256" key="2">
    <source>
        <dbReference type="SAM" id="SignalP"/>
    </source>
</evidence>
<name>A0A1D3TDG0_PLAMA</name>
<dbReference type="Proteomes" id="UP000219813">
    <property type="component" value="Chromosome 13"/>
</dbReference>
<accession>A0A1D3TDG0</accession>
<dbReference type="VEuPathDB" id="PlasmoDB:PmUG01_13057900"/>
<evidence type="ECO:0000313" key="4">
    <source>
        <dbReference type="Proteomes" id="UP000219813"/>
    </source>
</evidence>
<dbReference type="KEGG" id="pmal:PMUG01_13057900"/>
<feature type="chain" id="PRO_5008921400" description="Pv-fam-d protein" evidence="2">
    <location>
        <begin position="21"/>
        <end position="233"/>
    </location>
</feature>
<dbReference type="OrthoDB" id="387457at2759"/>
<proteinExistence type="predicted"/>
<evidence type="ECO:0000313" key="3">
    <source>
        <dbReference type="EMBL" id="SCP02933.1"/>
    </source>
</evidence>
<keyword evidence="4" id="KW-1185">Reference proteome</keyword>